<evidence type="ECO:0000256" key="2">
    <source>
        <dbReference type="ARBA" id="ARBA00012000"/>
    </source>
</evidence>
<accession>A0ABN8WZB2</accession>
<dbReference type="SUPFAM" id="SSF48150">
    <property type="entry name" value="DNA-glycosylase"/>
    <property type="match status" value="1"/>
</dbReference>
<keyword evidence="3" id="KW-0227">DNA damage</keyword>
<evidence type="ECO:0000313" key="6">
    <source>
        <dbReference type="EMBL" id="CAI8763663.1"/>
    </source>
</evidence>
<dbReference type="EC" id="3.2.2.21" evidence="2"/>
<keyword evidence="6" id="KW-0378">Hydrolase</keyword>
<protein>
    <recommendedName>
        <fullName evidence="2">DNA-3-methyladenine glycosylase II</fullName>
        <ecNumber evidence="2">3.2.2.21</ecNumber>
    </recommendedName>
</protein>
<dbReference type="InterPro" id="IPR051912">
    <property type="entry name" value="Alkylbase_DNA_Glycosylase/TA"/>
</dbReference>
<dbReference type="PANTHER" id="PTHR43003:SF5">
    <property type="entry name" value="DNA-3-METHYLADENINE GLYCOSYLASE"/>
    <property type="match status" value="1"/>
</dbReference>
<evidence type="ECO:0000313" key="7">
    <source>
        <dbReference type="Proteomes" id="UP001162030"/>
    </source>
</evidence>
<sequence>MIAVPNKLTEIDLEIALAELSARDADLARLYTELGKPPMWARNPGFSTLIRIILEQQVSLASARAAFERLLASASPLTPESFLALHDTALARIGFSRQKMAYGRYLAQSIAEGRFDLDKLDLMDDETAKARLIELKGIGPWTADIYLLMALRRPDAWPAGDLGLIQAVQDVKRLPSRPNPETMVAIAEIWRPWRAVAARMLWHHYLSRLFNRPANGNPRSALPDV</sequence>
<dbReference type="Gene3D" id="1.10.340.30">
    <property type="entry name" value="Hypothetical protein, domain 2"/>
    <property type="match status" value="1"/>
</dbReference>
<gene>
    <name evidence="6" type="ORF">MSZNOR_0892</name>
</gene>
<dbReference type="InterPro" id="IPR011257">
    <property type="entry name" value="DNA_glycosylase"/>
</dbReference>
<evidence type="ECO:0000259" key="5">
    <source>
        <dbReference type="SMART" id="SM00478"/>
    </source>
</evidence>
<dbReference type="Gene3D" id="1.10.1670.40">
    <property type="match status" value="1"/>
</dbReference>
<dbReference type="Pfam" id="PF00730">
    <property type="entry name" value="HhH-GPD"/>
    <property type="match status" value="1"/>
</dbReference>
<dbReference type="SMART" id="SM00478">
    <property type="entry name" value="ENDO3c"/>
    <property type="match status" value="1"/>
</dbReference>
<evidence type="ECO:0000256" key="4">
    <source>
        <dbReference type="ARBA" id="ARBA00023204"/>
    </source>
</evidence>
<proteinExistence type="predicted"/>
<dbReference type="Proteomes" id="UP001162030">
    <property type="component" value="Chromosome"/>
</dbReference>
<comment type="catalytic activity">
    <reaction evidence="1">
        <text>Hydrolysis of alkylated DNA, releasing 3-methyladenine, 3-methylguanine, 7-methylguanine and 7-methyladenine.</text>
        <dbReference type="EC" id="3.2.2.21"/>
    </reaction>
</comment>
<dbReference type="EMBL" id="OX458333">
    <property type="protein sequence ID" value="CAI8763663.1"/>
    <property type="molecule type" value="Genomic_DNA"/>
</dbReference>
<keyword evidence="4" id="KW-0234">DNA repair</keyword>
<name>A0ABN8WZB2_9GAMM</name>
<keyword evidence="6" id="KW-0326">Glycosidase</keyword>
<organism evidence="6 7">
    <name type="scientific">Methylocaldum szegediense</name>
    <dbReference type="NCBI Taxonomy" id="73780"/>
    <lineage>
        <taxon>Bacteria</taxon>
        <taxon>Pseudomonadati</taxon>
        <taxon>Pseudomonadota</taxon>
        <taxon>Gammaproteobacteria</taxon>
        <taxon>Methylococcales</taxon>
        <taxon>Methylococcaceae</taxon>
        <taxon>Methylocaldum</taxon>
    </lineage>
</organism>
<evidence type="ECO:0000256" key="3">
    <source>
        <dbReference type="ARBA" id="ARBA00022763"/>
    </source>
</evidence>
<reference evidence="6 7" key="1">
    <citation type="submission" date="2023-03" db="EMBL/GenBank/DDBJ databases">
        <authorList>
            <person name="Pearce D."/>
        </authorList>
    </citation>
    <scope>NUCLEOTIDE SEQUENCE [LARGE SCALE GENOMIC DNA]</scope>
    <source>
        <strain evidence="6">Msz</strain>
    </source>
</reference>
<dbReference type="PANTHER" id="PTHR43003">
    <property type="entry name" value="DNA-3-METHYLADENINE GLYCOSYLASE"/>
    <property type="match status" value="1"/>
</dbReference>
<feature type="domain" description="HhH-GPD" evidence="5">
    <location>
        <begin position="54"/>
        <end position="206"/>
    </location>
</feature>
<dbReference type="InterPro" id="IPR003265">
    <property type="entry name" value="HhH-GPD_domain"/>
</dbReference>
<keyword evidence="7" id="KW-1185">Reference proteome</keyword>
<dbReference type="RefSeq" id="WP_202901196.1">
    <property type="nucleotide sequence ID" value="NZ_OX458333.1"/>
</dbReference>
<dbReference type="CDD" id="cd00056">
    <property type="entry name" value="ENDO3c"/>
    <property type="match status" value="1"/>
</dbReference>
<dbReference type="GO" id="GO:0003905">
    <property type="term" value="F:alkylbase DNA N-glycosylase activity"/>
    <property type="evidence" value="ECO:0007669"/>
    <property type="project" value="UniProtKB-EC"/>
</dbReference>
<evidence type="ECO:0000256" key="1">
    <source>
        <dbReference type="ARBA" id="ARBA00000086"/>
    </source>
</evidence>